<proteinExistence type="predicted"/>
<dbReference type="EMBL" id="MBFT01000585">
    <property type="protein sequence ID" value="PVU89013.1"/>
    <property type="molecule type" value="Genomic_DNA"/>
</dbReference>
<protein>
    <recommendedName>
        <fullName evidence="2">DUF7721 domain-containing protein</fullName>
    </recommendedName>
</protein>
<sequence length="194" mass="19817">MDFGKLASMAEGGNNNQNKQGGFDVSNLASMASGFMGGSSQGQNNNNQGENNQNKQGGLDVSNLASMASGFMGGSSQGQNQGQSQNLLQTAMSLVGNASGSAPKTSEIQDAHNQAYGLGNLGQMSQQAMGMAAAYQVFQKFGGGNGGNSQGDFISMIIKEAMKLFTGSGGNSQGGNTNQLLMSAAQTGMKLFNK</sequence>
<feature type="domain" description="DUF7721" evidence="2">
    <location>
        <begin position="76"/>
        <end position="144"/>
    </location>
</feature>
<feature type="compositionally biased region" description="Low complexity" evidence="1">
    <location>
        <begin position="41"/>
        <end position="58"/>
    </location>
</feature>
<evidence type="ECO:0000259" key="2">
    <source>
        <dbReference type="Pfam" id="PF24845"/>
    </source>
</evidence>
<dbReference type="STRING" id="61424.A0A2T9Y9K0"/>
<dbReference type="AlphaFoldDB" id="A0A2T9Y9K0"/>
<evidence type="ECO:0000256" key="1">
    <source>
        <dbReference type="SAM" id="MobiDB-lite"/>
    </source>
</evidence>
<dbReference type="InterPro" id="IPR056138">
    <property type="entry name" value="DUF7721"/>
</dbReference>
<evidence type="ECO:0000313" key="4">
    <source>
        <dbReference type="Proteomes" id="UP000245699"/>
    </source>
</evidence>
<name>A0A2T9Y9K0_9FUNG</name>
<dbReference type="Proteomes" id="UP000245699">
    <property type="component" value="Unassembled WGS sequence"/>
</dbReference>
<reference evidence="3 4" key="1">
    <citation type="journal article" date="2018" name="MBio">
        <title>Comparative Genomics Reveals the Core Gene Toolbox for the Fungus-Insect Symbiosis.</title>
        <authorList>
            <person name="Wang Y."/>
            <person name="Stata M."/>
            <person name="Wang W."/>
            <person name="Stajich J.E."/>
            <person name="White M.M."/>
            <person name="Moncalvo J.M."/>
        </authorList>
    </citation>
    <scope>NUCLEOTIDE SEQUENCE [LARGE SCALE GENOMIC DNA]</scope>
    <source>
        <strain evidence="3 4">AUS-77-4</strain>
    </source>
</reference>
<accession>A0A2T9Y9K0</accession>
<organism evidence="3 4">
    <name type="scientific">Furculomyces boomerangus</name>
    <dbReference type="NCBI Taxonomy" id="61424"/>
    <lineage>
        <taxon>Eukaryota</taxon>
        <taxon>Fungi</taxon>
        <taxon>Fungi incertae sedis</taxon>
        <taxon>Zoopagomycota</taxon>
        <taxon>Kickxellomycotina</taxon>
        <taxon>Harpellomycetes</taxon>
        <taxon>Harpellales</taxon>
        <taxon>Harpellaceae</taxon>
        <taxon>Furculomyces</taxon>
    </lineage>
</organism>
<keyword evidence="4" id="KW-1185">Reference proteome</keyword>
<dbReference type="OrthoDB" id="2290255at2759"/>
<feature type="region of interest" description="Disordered" evidence="1">
    <location>
        <begin position="1"/>
        <end position="60"/>
    </location>
</feature>
<evidence type="ECO:0000313" key="3">
    <source>
        <dbReference type="EMBL" id="PVU89013.1"/>
    </source>
</evidence>
<dbReference type="Pfam" id="PF24845">
    <property type="entry name" value="DUF7721"/>
    <property type="match status" value="1"/>
</dbReference>
<comment type="caution">
    <text evidence="3">The sequence shown here is derived from an EMBL/GenBank/DDBJ whole genome shotgun (WGS) entry which is preliminary data.</text>
</comment>
<feature type="compositionally biased region" description="Low complexity" evidence="1">
    <location>
        <begin position="12"/>
        <end position="22"/>
    </location>
</feature>
<gene>
    <name evidence="3" type="ORF">BB559_005269</name>
</gene>